<evidence type="ECO:0000313" key="2">
    <source>
        <dbReference type="Proteomes" id="UP000307440"/>
    </source>
</evidence>
<reference evidence="1 2" key="1">
    <citation type="journal article" date="2019" name="Nat. Ecol. Evol.">
        <title>Megaphylogeny resolves global patterns of mushroom evolution.</title>
        <authorList>
            <person name="Varga T."/>
            <person name="Krizsan K."/>
            <person name="Foldi C."/>
            <person name="Dima B."/>
            <person name="Sanchez-Garcia M."/>
            <person name="Sanchez-Ramirez S."/>
            <person name="Szollosi G.J."/>
            <person name="Szarkandi J.G."/>
            <person name="Papp V."/>
            <person name="Albert L."/>
            <person name="Andreopoulos W."/>
            <person name="Angelini C."/>
            <person name="Antonin V."/>
            <person name="Barry K.W."/>
            <person name="Bougher N.L."/>
            <person name="Buchanan P."/>
            <person name="Buyck B."/>
            <person name="Bense V."/>
            <person name="Catcheside P."/>
            <person name="Chovatia M."/>
            <person name="Cooper J."/>
            <person name="Damon W."/>
            <person name="Desjardin D."/>
            <person name="Finy P."/>
            <person name="Geml J."/>
            <person name="Haridas S."/>
            <person name="Hughes K."/>
            <person name="Justo A."/>
            <person name="Karasinski D."/>
            <person name="Kautmanova I."/>
            <person name="Kiss B."/>
            <person name="Kocsube S."/>
            <person name="Kotiranta H."/>
            <person name="LaButti K.M."/>
            <person name="Lechner B.E."/>
            <person name="Liimatainen K."/>
            <person name="Lipzen A."/>
            <person name="Lukacs Z."/>
            <person name="Mihaltcheva S."/>
            <person name="Morgado L.N."/>
            <person name="Niskanen T."/>
            <person name="Noordeloos M.E."/>
            <person name="Ohm R.A."/>
            <person name="Ortiz-Santana B."/>
            <person name="Ovrebo C."/>
            <person name="Racz N."/>
            <person name="Riley R."/>
            <person name="Savchenko A."/>
            <person name="Shiryaev A."/>
            <person name="Soop K."/>
            <person name="Spirin V."/>
            <person name="Szebenyi C."/>
            <person name="Tomsovsky M."/>
            <person name="Tulloss R.E."/>
            <person name="Uehling J."/>
            <person name="Grigoriev I.V."/>
            <person name="Vagvolgyi C."/>
            <person name="Papp T."/>
            <person name="Martin F.M."/>
            <person name="Miettinen O."/>
            <person name="Hibbett D.S."/>
            <person name="Nagy L.G."/>
        </authorList>
    </citation>
    <scope>NUCLEOTIDE SEQUENCE [LARGE SCALE GENOMIC DNA]</scope>
    <source>
        <strain evidence="1 2">CBS 121175</strain>
    </source>
</reference>
<proteinExistence type="predicted"/>
<evidence type="ECO:0000313" key="1">
    <source>
        <dbReference type="EMBL" id="TFK16636.1"/>
    </source>
</evidence>
<accession>A0A5C3K9A5</accession>
<dbReference type="AlphaFoldDB" id="A0A5C3K9A5"/>
<keyword evidence="2" id="KW-1185">Reference proteome</keyword>
<name>A0A5C3K9A5_COPMA</name>
<dbReference type="EMBL" id="ML210692">
    <property type="protein sequence ID" value="TFK16636.1"/>
    <property type="molecule type" value="Genomic_DNA"/>
</dbReference>
<sequence>MSKYLSKEEIYRPLAAFVLAYHPALPGGQKVKDVSFHTTTASNAALKTIKPAASVRLELDNTIWDRNTQFEELELELDIEYIRDQSHWTTAGISPPPFYTRFHNRTDPDEFPGPGQGPEDDLTEKVLTTFVGGLLKVVEPCCMASKLVSLQKSGALSDGLAKVLSKLKVDVEPATGQGNTNGDVILIFLHRGVKICACYIEVKVVGLATSGCSKNLEEVAGRGMM</sequence>
<gene>
    <name evidence="1" type="ORF">FA15DRAFT_662009</name>
</gene>
<protein>
    <submittedName>
        <fullName evidence="1">Uncharacterized protein</fullName>
    </submittedName>
</protein>
<dbReference type="Proteomes" id="UP000307440">
    <property type="component" value="Unassembled WGS sequence"/>
</dbReference>
<organism evidence="1 2">
    <name type="scientific">Coprinopsis marcescibilis</name>
    <name type="common">Agaric fungus</name>
    <name type="synonym">Psathyrella marcescibilis</name>
    <dbReference type="NCBI Taxonomy" id="230819"/>
    <lineage>
        <taxon>Eukaryota</taxon>
        <taxon>Fungi</taxon>
        <taxon>Dikarya</taxon>
        <taxon>Basidiomycota</taxon>
        <taxon>Agaricomycotina</taxon>
        <taxon>Agaricomycetes</taxon>
        <taxon>Agaricomycetidae</taxon>
        <taxon>Agaricales</taxon>
        <taxon>Agaricineae</taxon>
        <taxon>Psathyrellaceae</taxon>
        <taxon>Coprinopsis</taxon>
    </lineage>
</organism>